<reference evidence="1 2" key="1">
    <citation type="submission" date="2019-06" db="EMBL/GenBank/DDBJ databases">
        <title>Genomic Encyclopedia of Type Strains, Phase IV (KMG-V): Genome sequencing to study the core and pangenomes of soil and plant-associated prokaryotes.</title>
        <authorList>
            <person name="Whitman W."/>
        </authorList>
    </citation>
    <scope>NUCLEOTIDE SEQUENCE [LARGE SCALE GENOMIC DNA]</scope>
    <source>
        <strain evidence="1 2">BR 11880</strain>
    </source>
</reference>
<name>A0A560ESW6_9PROT</name>
<evidence type="ECO:0000313" key="2">
    <source>
        <dbReference type="Proteomes" id="UP000319859"/>
    </source>
</evidence>
<dbReference type="SUPFAM" id="SSF51182">
    <property type="entry name" value="RmlC-like cupins"/>
    <property type="match status" value="1"/>
</dbReference>
<dbReference type="AlphaFoldDB" id="A0A560ESW6"/>
<dbReference type="EMBL" id="VITN01000024">
    <property type="protein sequence ID" value="TWB12407.1"/>
    <property type="molecule type" value="Genomic_DNA"/>
</dbReference>
<dbReference type="Proteomes" id="UP000319859">
    <property type="component" value="Unassembled WGS sequence"/>
</dbReference>
<comment type="caution">
    <text evidence="1">The sequence shown here is derived from an EMBL/GenBank/DDBJ whole genome shotgun (WGS) entry which is preliminary data.</text>
</comment>
<gene>
    <name evidence="1" type="ORF">FBZ89_12420</name>
</gene>
<sequence length="383" mass="41553">MLSPSASQGVWSEFYNPELRAIGARVAPRLETFLFSAVGEEAVRATPADLPNSVSDFVGAHFRASSRFWTRLIDTLTAADYLADGMRLLLIQRVPLGRSRNLAMSRVAALHPFIPVPAPSVAEEAWCAALGVRVGMHSYWQFYLPAVLAATTHIHMLARQPGTLLRLVGAALVEGAEQAGFMMAMAEGARRLGLPERAPSADTADGATRSVSSAVDAAVDEVTGTFGRTSLAEVARGAAAATLLTAQAHRDVRAQLLWLSDMPRYVAAARAINRRIDQDCPDIDRETFVEPREMCSTTHVHDDHRLVVIEEGQMVFWGNLGMSLRLDVGDMVLVPQGRLHGSTVESPVCTYHQPIIPPDWLDMLPGHVISPYASSPSLAVAWD</sequence>
<organism evidence="1 2">
    <name type="scientific">Nitrospirillum amazonense</name>
    <dbReference type="NCBI Taxonomy" id="28077"/>
    <lineage>
        <taxon>Bacteria</taxon>
        <taxon>Pseudomonadati</taxon>
        <taxon>Pseudomonadota</taxon>
        <taxon>Alphaproteobacteria</taxon>
        <taxon>Rhodospirillales</taxon>
        <taxon>Azospirillaceae</taxon>
        <taxon>Nitrospirillum</taxon>
    </lineage>
</organism>
<accession>A0A560ESW6</accession>
<proteinExistence type="predicted"/>
<evidence type="ECO:0000313" key="1">
    <source>
        <dbReference type="EMBL" id="TWB12407.1"/>
    </source>
</evidence>
<protein>
    <submittedName>
        <fullName evidence="1">AraC-like protein</fullName>
    </submittedName>
</protein>
<dbReference type="InterPro" id="IPR011051">
    <property type="entry name" value="RmlC_Cupin_sf"/>
</dbReference>